<dbReference type="STRING" id="1798657.A2648_02830"/>
<dbReference type="Gene3D" id="3.30.700.10">
    <property type="entry name" value="Glycoprotein, Type 4 Pilin"/>
    <property type="match status" value="1"/>
</dbReference>
<reference evidence="7 8" key="1">
    <citation type="journal article" date="2016" name="Nat. Commun.">
        <title>Thousands of microbial genomes shed light on interconnected biogeochemical processes in an aquifer system.</title>
        <authorList>
            <person name="Anantharaman K."/>
            <person name="Brown C.T."/>
            <person name="Hug L.A."/>
            <person name="Sharon I."/>
            <person name="Castelle C.J."/>
            <person name="Probst A.J."/>
            <person name="Thomas B.C."/>
            <person name="Singh A."/>
            <person name="Wilkins M.J."/>
            <person name="Karaoz U."/>
            <person name="Brodie E.L."/>
            <person name="Williams K.H."/>
            <person name="Hubbard S.S."/>
            <person name="Banfield J.F."/>
        </authorList>
    </citation>
    <scope>NUCLEOTIDE SEQUENCE [LARGE SCALE GENOMIC DNA]</scope>
</reference>
<name>A0A1G2CVR8_9BACT</name>
<dbReference type="InterPro" id="IPR045584">
    <property type="entry name" value="Pilin-like"/>
</dbReference>
<keyword evidence="5 6" id="KW-0472">Membrane</keyword>
<keyword evidence="2" id="KW-0488">Methylation</keyword>
<dbReference type="PROSITE" id="PS00409">
    <property type="entry name" value="PROKAR_NTER_METHYL"/>
    <property type="match status" value="1"/>
</dbReference>
<dbReference type="PRINTS" id="PR00885">
    <property type="entry name" value="BCTERIALGSPH"/>
</dbReference>
<dbReference type="InterPro" id="IPR012902">
    <property type="entry name" value="N_methyl_site"/>
</dbReference>
<keyword evidence="4 6" id="KW-1133">Transmembrane helix</keyword>
<protein>
    <recommendedName>
        <fullName evidence="9">Pilin</fullName>
    </recommendedName>
</protein>
<dbReference type="GO" id="GO:0016020">
    <property type="term" value="C:membrane"/>
    <property type="evidence" value="ECO:0007669"/>
    <property type="project" value="UniProtKB-SubCell"/>
</dbReference>
<evidence type="ECO:0000256" key="1">
    <source>
        <dbReference type="ARBA" id="ARBA00004167"/>
    </source>
</evidence>
<dbReference type="AlphaFoldDB" id="A0A1G2CVR8"/>
<proteinExistence type="predicted"/>
<accession>A0A1G2CVR8</accession>
<sequence>MNKNKGFTLIELLVVIAIIGILSSVVIASINQARDKGNDAAIQSNLNGIRSQATLYYDTNSQSYGTAGVVCDTAGSVFVDPTITNQIKAAESASAGEPGIGITATCANDDSGWVVSVPMKTAGNWCVDSTGSAATTTANTSTIKCN</sequence>
<dbReference type="GO" id="GO:0015628">
    <property type="term" value="P:protein secretion by the type II secretion system"/>
    <property type="evidence" value="ECO:0007669"/>
    <property type="project" value="InterPro"/>
</dbReference>
<evidence type="ECO:0000256" key="5">
    <source>
        <dbReference type="ARBA" id="ARBA00023136"/>
    </source>
</evidence>
<dbReference type="GO" id="GO:0015627">
    <property type="term" value="C:type II protein secretion system complex"/>
    <property type="evidence" value="ECO:0007669"/>
    <property type="project" value="InterPro"/>
</dbReference>
<evidence type="ECO:0000313" key="8">
    <source>
        <dbReference type="Proteomes" id="UP000178841"/>
    </source>
</evidence>
<evidence type="ECO:0000313" key="7">
    <source>
        <dbReference type="EMBL" id="OGZ04751.1"/>
    </source>
</evidence>
<comment type="caution">
    <text evidence="7">The sequence shown here is derived from an EMBL/GenBank/DDBJ whole genome shotgun (WGS) entry which is preliminary data.</text>
</comment>
<gene>
    <name evidence="7" type="ORF">A2648_02830</name>
</gene>
<evidence type="ECO:0000256" key="6">
    <source>
        <dbReference type="SAM" id="Phobius"/>
    </source>
</evidence>
<organism evidence="7 8">
    <name type="scientific">Candidatus Lloydbacteria bacterium RIFCSPHIGHO2_01_FULL_41_20</name>
    <dbReference type="NCBI Taxonomy" id="1798657"/>
    <lineage>
        <taxon>Bacteria</taxon>
        <taxon>Candidatus Lloydiibacteriota</taxon>
    </lineage>
</organism>
<dbReference type="InterPro" id="IPR002416">
    <property type="entry name" value="T2SS_protein-GspH"/>
</dbReference>
<dbReference type="Pfam" id="PF07963">
    <property type="entry name" value="N_methyl"/>
    <property type="match status" value="1"/>
</dbReference>
<evidence type="ECO:0000256" key="4">
    <source>
        <dbReference type="ARBA" id="ARBA00022989"/>
    </source>
</evidence>
<evidence type="ECO:0000256" key="3">
    <source>
        <dbReference type="ARBA" id="ARBA00022692"/>
    </source>
</evidence>
<dbReference type="EMBL" id="MHLH01000002">
    <property type="protein sequence ID" value="OGZ04751.1"/>
    <property type="molecule type" value="Genomic_DNA"/>
</dbReference>
<keyword evidence="3 6" id="KW-0812">Transmembrane</keyword>
<dbReference type="NCBIfam" id="TIGR02532">
    <property type="entry name" value="IV_pilin_GFxxxE"/>
    <property type="match status" value="1"/>
</dbReference>
<dbReference type="SUPFAM" id="SSF54523">
    <property type="entry name" value="Pili subunits"/>
    <property type="match status" value="1"/>
</dbReference>
<dbReference type="Proteomes" id="UP000178841">
    <property type="component" value="Unassembled WGS sequence"/>
</dbReference>
<comment type="subcellular location">
    <subcellularLocation>
        <location evidence="1">Membrane</location>
        <topology evidence="1">Single-pass membrane protein</topology>
    </subcellularLocation>
</comment>
<evidence type="ECO:0008006" key="9">
    <source>
        <dbReference type="Google" id="ProtNLM"/>
    </source>
</evidence>
<evidence type="ECO:0000256" key="2">
    <source>
        <dbReference type="ARBA" id="ARBA00022481"/>
    </source>
</evidence>
<feature type="transmembrane region" description="Helical" evidence="6">
    <location>
        <begin position="6"/>
        <end position="28"/>
    </location>
</feature>
<dbReference type="PANTHER" id="PTHR30093">
    <property type="entry name" value="GENERAL SECRETION PATHWAY PROTEIN G"/>
    <property type="match status" value="1"/>
</dbReference>